<dbReference type="KEGG" id="bman:114243905"/>
<dbReference type="RefSeq" id="XP_028031356.1">
    <property type="nucleotide sequence ID" value="XM_028175555.1"/>
</dbReference>
<name>A0A6J2JNS6_BOMMA</name>
<dbReference type="AlphaFoldDB" id="A0A6J2JNS6"/>
<sequence>MTLKSLKSKTNKASFDPPFRRKTVISFSEVDIKMKMGKILLLFSFFSTTTKSESYRERRFLTFHTLEERIKVDLDLTIPFITIPIKKSEHSSGLLDFPVANINPAGLALGGAVVLGTTVILPFLAKSYTENHLPKKYFRVLDDAEFGSDVLIEFAGQMLNDKRNLQGCALRIACWMATNDYIEPARVFEFIVSNKLLSMIVNSTAVEDAMLSGLNGRDCVSYRPCPLRKEYLDLFLKNAAMLINKQLNFT</sequence>
<proteinExistence type="predicted"/>
<dbReference type="Proteomes" id="UP000504629">
    <property type="component" value="Unplaced"/>
</dbReference>
<dbReference type="OrthoDB" id="6436512at2759"/>
<dbReference type="GeneID" id="114243905"/>
<gene>
    <name evidence="2" type="primary">LOC114243905</name>
</gene>
<evidence type="ECO:0000313" key="2">
    <source>
        <dbReference type="RefSeq" id="XP_028031356.1"/>
    </source>
</evidence>
<reference evidence="2" key="1">
    <citation type="submission" date="2025-08" db="UniProtKB">
        <authorList>
            <consortium name="RefSeq"/>
        </authorList>
    </citation>
    <scope>IDENTIFICATION</scope>
    <source>
        <tissue evidence="2">Silk gland</tissue>
    </source>
</reference>
<organism evidence="1 2">
    <name type="scientific">Bombyx mandarina</name>
    <name type="common">Wild silk moth</name>
    <name type="synonym">Wild silkworm</name>
    <dbReference type="NCBI Taxonomy" id="7092"/>
    <lineage>
        <taxon>Eukaryota</taxon>
        <taxon>Metazoa</taxon>
        <taxon>Ecdysozoa</taxon>
        <taxon>Arthropoda</taxon>
        <taxon>Hexapoda</taxon>
        <taxon>Insecta</taxon>
        <taxon>Pterygota</taxon>
        <taxon>Neoptera</taxon>
        <taxon>Endopterygota</taxon>
        <taxon>Lepidoptera</taxon>
        <taxon>Glossata</taxon>
        <taxon>Ditrysia</taxon>
        <taxon>Bombycoidea</taxon>
        <taxon>Bombycidae</taxon>
        <taxon>Bombycinae</taxon>
        <taxon>Bombyx</taxon>
    </lineage>
</organism>
<keyword evidence="1" id="KW-1185">Reference proteome</keyword>
<accession>A0A6J2JNS6</accession>
<evidence type="ECO:0000313" key="1">
    <source>
        <dbReference type="Proteomes" id="UP000504629"/>
    </source>
</evidence>
<protein>
    <submittedName>
        <fullName evidence="2">Uncharacterized protein LOC114243905</fullName>
    </submittedName>
</protein>